<dbReference type="EMBL" id="JARMDB010000001">
    <property type="protein sequence ID" value="MED1564407.1"/>
    <property type="molecule type" value="Genomic_DNA"/>
</dbReference>
<accession>A0ABU6MNH8</accession>
<name>A0ABU6MNH8_9BACI</name>
<organism evidence="3 4">
    <name type="scientific">Bacillus paramycoides</name>
    <dbReference type="NCBI Taxonomy" id="2026194"/>
    <lineage>
        <taxon>Bacteria</taxon>
        <taxon>Bacillati</taxon>
        <taxon>Bacillota</taxon>
        <taxon>Bacilli</taxon>
        <taxon>Bacillales</taxon>
        <taxon>Bacillaceae</taxon>
        <taxon>Bacillus</taxon>
        <taxon>Bacillus cereus group</taxon>
    </lineage>
</organism>
<sequence>MITERLKKLRESKNLTHTQVAEYLGITRQAYTNYENGEREIKTDTLRKLVGFFNTSADYLLGTTDDPTPSNVPNTEKTYDSLAEITQYIQQLGINNMGFFDIEKWKNLSPEDVEEIKKHFDYVLFKAIQNKQK</sequence>
<dbReference type="Pfam" id="PF01381">
    <property type="entry name" value="HTH_3"/>
    <property type="match status" value="1"/>
</dbReference>
<protein>
    <submittedName>
        <fullName evidence="3">Helix-turn-helix domain-containing protein</fullName>
    </submittedName>
</protein>
<dbReference type="CDD" id="cd00093">
    <property type="entry name" value="HTH_XRE"/>
    <property type="match status" value="1"/>
</dbReference>
<dbReference type="RefSeq" id="WP_327911449.1">
    <property type="nucleotide sequence ID" value="NZ_JARLYP010000054.1"/>
</dbReference>
<dbReference type="SUPFAM" id="SSF47413">
    <property type="entry name" value="lambda repressor-like DNA-binding domains"/>
    <property type="match status" value="1"/>
</dbReference>
<proteinExistence type="predicted"/>
<dbReference type="PANTHER" id="PTHR46558:SF14">
    <property type="entry name" value="HTH-TYPE TRANSCRIPTIONAL REGULATOR ANSR"/>
    <property type="match status" value="1"/>
</dbReference>
<reference evidence="3 4" key="1">
    <citation type="submission" date="2023-03" db="EMBL/GenBank/DDBJ databases">
        <title>Bacillus Genome Sequencing.</title>
        <authorList>
            <person name="Dunlap C."/>
        </authorList>
    </citation>
    <scope>NUCLEOTIDE SEQUENCE [LARGE SCALE GENOMIC DNA]</scope>
    <source>
        <strain evidence="3 4">B-615</strain>
    </source>
</reference>
<dbReference type="Gene3D" id="1.10.260.40">
    <property type="entry name" value="lambda repressor-like DNA-binding domains"/>
    <property type="match status" value="1"/>
</dbReference>
<dbReference type="Proteomes" id="UP001309448">
    <property type="component" value="Unassembled WGS sequence"/>
</dbReference>
<dbReference type="PANTHER" id="PTHR46558">
    <property type="entry name" value="TRACRIPTIONAL REGULATORY PROTEIN-RELATED-RELATED"/>
    <property type="match status" value="1"/>
</dbReference>
<dbReference type="InterPro" id="IPR010982">
    <property type="entry name" value="Lambda_DNA-bd_dom_sf"/>
</dbReference>
<evidence type="ECO:0000256" key="1">
    <source>
        <dbReference type="ARBA" id="ARBA00023125"/>
    </source>
</evidence>
<comment type="caution">
    <text evidence="3">The sequence shown here is derived from an EMBL/GenBank/DDBJ whole genome shotgun (WGS) entry which is preliminary data.</text>
</comment>
<evidence type="ECO:0000259" key="2">
    <source>
        <dbReference type="PROSITE" id="PS50943"/>
    </source>
</evidence>
<keyword evidence="4" id="KW-1185">Reference proteome</keyword>
<feature type="domain" description="HTH cro/C1-type" evidence="2">
    <location>
        <begin position="6"/>
        <end position="60"/>
    </location>
</feature>
<keyword evidence="1" id="KW-0238">DNA-binding</keyword>
<evidence type="ECO:0000313" key="3">
    <source>
        <dbReference type="EMBL" id="MED1564407.1"/>
    </source>
</evidence>
<dbReference type="InterPro" id="IPR001387">
    <property type="entry name" value="Cro/C1-type_HTH"/>
</dbReference>
<dbReference type="SMART" id="SM00530">
    <property type="entry name" value="HTH_XRE"/>
    <property type="match status" value="1"/>
</dbReference>
<dbReference type="PROSITE" id="PS50943">
    <property type="entry name" value="HTH_CROC1"/>
    <property type="match status" value="1"/>
</dbReference>
<evidence type="ECO:0000313" key="4">
    <source>
        <dbReference type="Proteomes" id="UP001309448"/>
    </source>
</evidence>
<gene>
    <name evidence="3" type="ORF">P4U88_00285</name>
</gene>